<feature type="non-terminal residue" evidence="1">
    <location>
        <position position="1"/>
    </location>
</feature>
<dbReference type="Proteomes" id="UP000708208">
    <property type="component" value="Unassembled WGS sequence"/>
</dbReference>
<protein>
    <submittedName>
        <fullName evidence="1">Uncharacterized protein</fullName>
    </submittedName>
</protein>
<keyword evidence="2" id="KW-1185">Reference proteome</keyword>
<evidence type="ECO:0000313" key="2">
    <source>
        <dbReference type="Proteomes" id="UP000708208"/>
    </source>
</evidence>
<gene>
    <name evidence="1" type="ORF">AFUS01_LOCUS5859</name>
</gene>
<dbReference type="EMBL" id="CAJVCH010037852">
    <property type="protein sequence ID" value="CAG7716345.1"/>
    <property type="molecule type" value="Genomic_DNA"/>
</dbReference>
<reference evidence="1" key="1">
    <citation type="submission" date="2021-06" db="EMBL/GenBank/DDBJ databases">
        <authorList>
            <person name="Hodson N. C."/>
            <person name="Mongue J. A."/>
            <person name="Jaron S. K."/>
        </authorList>
    </citation>
    <scope>NUCLEOTIDE SEQUENCE</scope>
</reference>
<proteinExistence type="predicted"/>
<comment type="caution">
    <text evidence="1">The sequence shown here is derived from an EMBL/GenBank/DDBJ whole genome shotgun (WGS) entry which is preliminary data.</text>
</comment>
<accession>A0A8J2JGF1</accession>
<organism evidence="1 2">
    <name type="scientific">Allacma fusca</name>
    <dbReference type="NCBI Taxonomy" id="39272"/>
    <lineage>
        <taxon>Eukaryota</taxon>
        <taxon>Metazoa</taxon>
        <taxon>Ecdysozoa</taxon>
        <taxon>Arthropoda</taxon>
        <taxon>Hexapoda</taxon>
        <taxon>Collembola</taxon>
        <taxon>Symphypleona</taxon>
        <taxon>Sminthuridae</taxon>
        <taxon>Allacma</taxon>
    </lineage>
</organism>
<name>A0A8J2JGF1_9HEXA</name>
<evidence type="ECO:0000313" key="1">
    <source>
        <dbReference type="EMBL" id="CAG7716345.1"/>
    </source>
</evidence>
<sequence>MLIHISKLHIEKIRRDVNHMVEI</sequence>
<dbReference type="AlphaFoldDB" id="A0A8J2JGF1"/>